<keyword evidence="2" id="KW-1185">Reference proteome</keyword>
<feature type="non-terminal residue" evidence="1">
    <location>
        <position position="46"/>
    </location>
</feature>
<protein>
    <submittedName>
        <fullName evidence="1">Uncharacterized protein</fullName>
    </submittedName>
</protein>
<dbReference type="AlphaFoldDB" id="A0A368F362"/>
<sequence>MGDGWSASAETVCSAEGDSGLFSWVCGLRAGCAARDMGVCMTRVCM</sequence>
<gene>
    <name evidence="1" type="ORF">ANCCAN_28222</name>
</gene>
<reference evidence="1 2" key="1">
    <citation type="submission" date="2014-10" db="EMBL/GenBank/DDBJ databases">
        <title>Draft genome of the hookworm Ancylostoma caninum.</title>
        <authorList>
            <person name="Mitreva M."/>
        </authorList>
    </citation>
    <scope>NUCLEOTIDE SEQUENCE [LARGE SCALE GENOMIC DNA]</scope>
    <source>
        <strain evidence="1 2">Baltimore</strain>
    </source>
</reference>
<organism evidence="1 2">
    <name type="scientific">Ancylostoma caninum</name>
    <name type="common">Dog hookworm</name>
    <dbReference type="NCBI Taxonomy" id="29170"/>
    <lineage>
        <taxon>Eukaryota</taxon>
        <taxon>Metazoa</taxon>
        <taxon>Ecdysozoa</taxon>
        <taxon>Nematoda</taxon>
        <taxon>Chromadorea</taxon>
        <taxon>Rhabditida</taxon>
        <taxon>Rhabditina</taxon>
        <taxon>Rhabditomorpha</taxon>
        <taxon>Strongyloidea</taxon>
        <taxon>Ancylostomatidae</taxon>
        <taxon>Ancylostomatinae</taxon>
        <taxon>Ancylostoma</taxon>
    </lineage>
</organism>
<proteinExistence type="predicted"/>
<comment type="caution">
    <text evidence="1">The sequence shown here is derived from an EMBL/GenBank/DDBJ whole genome shotgun (WGS) entry which is preliminary data.</text>
</comment>
<accession>A0A368F362</accession>
<name>A0A368F362_ANCCA</name>
<dbReference type="Proteomes" id="UP000252519">
    <property type="component" value="Unassembled WGS sequence"/>
</dbReference>
<dbReference type="EMBL" id="JOJR01009454">
    <property type="protein sequence ID" value="RCN26058.1"/>
    <property type="molecule type" value="Genomic_DNA"/>
</dbReference>
<evidence type="ECO:0000313" key="1">
    <source>
        <dbReference type="EMBL" id="RCN26058.1"/>
    </source>
</evidence>
<evidence type="ECO:0000313" key="2">
    <source>
        <dbReference type="Proteomes" id="UP000252519"/>
    </source>
</evidence>